<evidence type="ECO:0000313" key="4">
    <source>
        <dbReference type="Proteomes" id="UP000000849"/>
    </source>
</evidence>
<dbReference type="STRING" id="446466.Cfla_2858"/>
<dbReference type="HOGENOM" id="CLU_1425669_0_0_11"/>
<sequence length="190" mass="20050">MTTPPPRPSRARSAAVAAVLLVGAGAAVATSPGLERCPEPTSDDRVSAFYGPQEYDDTGIWSATPSSFLGGGYEARSVWVHTRSCVSADDVDVPVHVELSFNGLDPEPVPEDLLRTLTVSDGRGRTWSPQDVASYGWRPPATKSRAGDRASASLTFYLPVDVTPPVTLHLGDMSGTVDRLSLDPPDEGGS</sequence>
<feature type="region of interest" description="Disordered" evidence="1">
    <location>
        <begin position="169"/>
        <end position="190"/>
    </location>
</feature>
<dbReference type="OrthoDB" id="4828499at2"/>
<protein>
    <recommendedName>
        <fullName evidence="5">Secreted protein</fullName>
    </recommendedName>
</protein>
<dbReference type="KEGG" id="cfl:Cfla_2858"/>
<evidence type="ECO:0000256" key="1">
    <source>
        <dbReference type="SAM" id="MobiDB-lite"/>
    </source>
</evidence>
<dbReference type="EMBL" id="CP001964">
    <property type="protein sequence ID" value="ADG75742.1"/>
    <property type="molecule type" value="Genomic_DNA"/>
</dbReference>
<organism evidence="3 4">
    <name type="scientific">Cellulomonas flavigena (strain ATCC 482 / DSM 20109 / BCRC 11376 / JCM 18109 / NBRC 3775 / NCIMB 8073 / NRS 134)</name>
    <dbReference type="NCBI Taxonomy" id="446466"/>
    <lineage>
        <taxon>Bacteria</taxon>
        <taxon>Bacillati</taxon>
        <taxon>Actinomycetota</taxon>
        <taxon>Actinomycetes</taxon>
        <taxon>Micrococcales</taxon>
        <taxon>Cellulomonadaceae</taxon>
        <taxon>Cellulomonas</taxon>
    </lineage>
</organism>
<feature type="chain" id="PRO_5003077817" description="Secreted protein" evidence="2">
    <location>
        <begin position="30"/>
        <end position="190"/>
    </location>
</feature>
<keyword evidence="2" id="KW-0732">Signal</keyword>
<gene>
    <name evidence="3" type="ordered locus">Cfla_2858</name>
</gene>
<evidence type="ECO:0000313" key="3">
    <source>
        <dbReference type="EMBL" id="ADG75742.1"/>
    </source>
</evidence>
<dbReference type="Proteomes" id="UP000000849">
    <property type="component" value="Chromosome"/>
</dbReference>
<evidence type="ECO:0008006" key="5">
    <source>
        <dbReference type="Google" id="ProtNLM"/>
    </source>
</evidence>
<dbReference type="RefSeq" id="WP_013118073.1">
    <property type="nucleotide sequence ID" value="NC_014151.1"/>
</dbReference>
<evidence type="ECO:0000256" key="2">
    <source>
        <dbReference type="SAM" id="SignalP"/>
    </source>
</evidence>
<proteinExistence type="predicted"/>
<keyword evidence="4" id="KW-1185">Reference proteome</keyword>
<accession>D5UK81</accession>
<dbReference type="AlphaFoldDB" id="D5UK81"/>
<name>D5UK81_CELFN</name>
<reference evidence="3 4" key="1">
    <citation type="journal article" date="2010" name="Stand. Genomic Sci.">
        <title>Complete genome sequence of Cellulomonas flavigena type strain (134).</title>
        <authorList>
            <person name="Abt B."/>
            <person name="Foster B."/>
            <person name="Lapidus A."/>
            <person name="Clum A."/>
            <person name="Sun H."/>
            <person name="Pukall R."/>
            <person name="Lucas S."/>
            <person name="Glavina Del Rio T."/>
            <person name="Nolan M."/>
            <person name="Tice H."/>
            <person name="Cheng J.F."/>
            <person name="Pitluck S."/>
            <person name="Liolios K."/>
            <person name="Ivanova N."/>
            <person name="Mavromatis K."/>
            <person name="Ovchinnikova G."/>
            <person name="Pati A."/>
            <person name="Goodwin L."/>
            <person name="Chen A."/>
            <person name="Palaniappan K."/>
            <person name="Land M."/>
            <person name="Hauser L."/>
            <person name="Chang Y.J."/>
            <person name="Jeffries C.D."/>
            <person name="Rohde M."/>
            <person name="Goker M."/>
            <person name="Woyke T."/>
            <person name="Bristow J."/>
            <person name="Eisen J.A."/>
            <person name="Markowitz V."/>
            <person name="Hugenholtz P."/>
            <person name="Kyrpides N.C."/>
            <person name="Klenk H.P."/>
        </authorList>
    </citation>
    <scope>NUCLEOTIDE SEQUENCE [LARGE SCALE GENOMIC DNA]</scope>
    <source>
        <strain evidence="4">ATCC 482 / DSM 20109 / BCRC 11376 / JCM 18109 / NBRC 3775 / NCIMB 8073 / NRS 134</strain>
    </source>
</reference>
<feature type="signal peptide" evidence="2">
    <location>
        <begin position="1"/>
        <end position="29"/>
    </location>
</feature>